<evidence type="ECO:0000256" key="15">
    <source>
        <dbReference type="PIRSR" id="PIRSR038895-1"/>
    </source>
</evidence>
<evidence type="ECO:0000256" key="12">
    <source>
        <dbReference type="ARBA" id="ARBA00030876"/>
    </source>
</evidence>
<dbReference type="PANTHER" id="PTHR11136">
    <property type="entry name" value="FOLYLPOLYGLUTAMATE SYNTHASE-RELATED"/>
    <property type="match status" value="1"/>
</dbReference>
<dbReference type="PANTHER" id="PTHR11136:SF16">
    <property type="entry name" value="FOLYLPOLYGLUTAMATE SYNTHASE"/>
    <property type="match status" value="1"/>
</dbReference>
<dbReference type="GO" id="GO:0005739">
    <property type="term" value="C:mitochondrion"/>
    <property type="evidence" value="ECO:0007669"/>
    <property type="project" value="TreeGrafter"/>
</dbReference>
<dbReference type="GO" id="GO:0046872">
    <property type="term" value="F:metal ion binding"/>
    <property type="evidence" value="ECO:0007669"/>
    <property type="project" value="UniProtKB-KW"/>
</dbReference>
<evidence type="ECO:0000256" key="1">
    <source>
        <dbReference type="ARBA" id="ARBA00005150"/>
    </source>
</evidence>
<comment type="caution">
    <text evidence="17">The sequence shown here is derived from an EMBL/GenBank/DDBJ whole genome shotgun (WGS) entry which is preliminary data.</text>
</comment>
<evidence type="ECO:0000256" key="10">
    <source>
        <dbReference type="ARBA" id="ARBA00022842"/>
    </source>
</evidence>
<keyword evidence="8 15" id="KW-0547">Nucleotide-binding</keyword>
<gene>
    <name evidence="17" type="ORF">CTI12_AA182080</name>
</gene>
<feature type="binding site" evidence="15">
    <location>
        <position position="329"/>
    </location>
    <ligand>
        <name>ATP</name>
        <dbReference type="ChEBI" id="CHEBI:30616"/>
    </ligand>
</feature>
<dbReference type="PROSITE" id="PS01012">
    <property type="entry name" value="FOLYLPOLYGLU_SYNT_2"/>
    <property type="match status" value="1"/>
</dbReference>
<organism evidence="17 18">
    <name type="scientific">Artemisia annua</name>
    <name type="common">Sweet wormwood</name>
    <dbReference type="NCBI Taxonomy" id="35608"/>
    <lineage>
        <taxon>Eukaryota</taxon>
        <taxon>Viridiplantae</taxon>
        <taxon>Streptophyta</taxon>
        <taxon>Embryophyta</taxon>
        <taxon>Tracheophyta</taxon>
        <taxon>Spermatophyta</taxon>
        <taxon>Magnoliopsida</taxon>
        <taxon>eudicotyledons</taxon>
        <taxon>Gunneridae</taxon>
        <taxon>Pentapetalae</taxon>
        <taxon>asterids</taxon>
        <taxon>campanulids</taxon>
        <taxon>Asterales</taxon>
        <taxon>Asteraceae</taxon>
        <taxon>Asteroideae</taxon>
        <taxon>Anthemideae</taxon>
        <taxon>Artemisiinae</taxon>
        <taxon>Artemisia</taxon>
    </lineage>
</organism>
<comment type="function">
    <text evidence="14">Catalyzes conversion of folates to polyglutamate derivatives allowing concentration of folate compounds in the cell and the intracellular retention of these cofactors, which are important substrates for most of the folate-dependent enzymes that are involved in one-carbon transfer reactions involved in purine, pyrimidine and amino acid synthesis.</text>
</comment>
<feature type="binding site" evidence="15">
    <location>
        <position position="307"/>
    </location>
    <ligand>
        <name>ATP</name>
        <dbReference type="ChEBI" id="CHEBI:30616"/>
    </ligand>
</feature>
<comment type="cofactor">
    <cofactor evidence="14">
        <name>a monovalent cation</name>
        <dbReference type="ChEBI" id="CHEBI:60242"/>
    </cofactor>
    <text evidence="14">A monovalent cation.</text>
</comment>
<dbReference type="OrthoDB" id="5212574at2759"/>
<dbReference type="InterPro" id="IPR001645">
    <property type="entry name" value="Folylpolyglutamate_synth"/>
</dbReference>
<name>A0A2U1MS69_ARTAN</name>
<keyword evidence="6 14" id="KW-0436">Ligase</keyword>
<evidence type="ECO:0000313" key="18">
    <source>
        <dbReference type="Proteomes" id="UP000245207"/>
    </source>
</evidence>
<keyword evidence="18" id="KW-1185">Reference proteome</keyword>
<proteinExistence type="inferred from homology"/>
<dbReference type="Gene3D" id="3.40.1190.10">
    <property type="entry name" value="Mur-like, catalytic domain"/>
    <property type="match status" value="1"/>
</dbReference>
<dbReference type="SUPFAM" id="SSF53244">
    <property type="entry name" value="MurD-like peptide ligases, peptide-binding domain"/>
    <property type="match status" value="1"/>
</dbReference>
<evidence type="ECO:0000256" key="14">
    <source>
        <dbReference type="PIRNR" id="PIRNR038895"/>
    </source>
</evidence>
<evidence type="ECO:0000256" key="5">
    <source>
        <dbReference type="ARBA" id="ARBA00022563"/>
    </source>
</evidence>
<dbReference type="EC" id="6.3.2.17" evidence="3 14"/>
<dbReference type="InterPro" id="IPR023600">
    <property type="entry name" value="Folylpolyglutamate_synth_euk"/>
</dbReference>
<dbReference type="FunFam" id="3.90.190.20:FF:000011">
    <property type="entry name" value="Folylpolyglutamate synthase"/>
    <property type="match status" value="1"/>
</dbReference>
<protein>
    <recommendedName>
        <fullName evidence="4 14">Folylpolyglutamate synthase</fullName>
        <ecNumber evidence="3 14">6.3.2.17</ecNumber>
    </recommendedName>
    <alternativeName>
        <fullName evidence="12 14">Folylpoly-gamma-glutamate synthetase</fullName>
    </alternativeName>
    <alternativeName>
        <fullName evidence="11 14">Tetrahydrofolylpolyglutamate synthase</fullName>
    </alternativeName>
</protein>
<dbReference type="STRING" id="35608.A0A2U1MS69"/>
<dbReference type="NCBIfam" id="TIGR01499">
    <property type="entry name" value="folC"/>
    <property type="match status" value="1"/>
</dbReference>
<feature type="binding site" evidence="16">
    <location>
        <position position="90"/>
    </location>
    <ligand>
        <name>Mg(2+)</name>
        <dbReference type="ChEBI" id="CHEBI:18420"/>
        <label>1</label>
    </ligand>
</feature>
<accession>A0A2U1MS69</accession>
<feature type="binding site" evidence="16">
    <location>
        <position position="187"/>
    </location>
    <ligand>
        <name>Mg(2+)</name>
        <dbReference type="ChEBI" id="CHEBI:18420"/>
        <label>1</label>
    </ligand>
</feature>
<dbReference type="InterPro" id="IPR018109">
    <property type="entry name" value="Folylpolyglutamate_synth_CS"/>
</dbReference>
<dbReference type="InterPro" id="IPR036615">
    <property type="entry name" value="Mur_ligase_C_dom_sf"/>
</dbReference>
<evidence type="ECO:0000256" key="13">
    <source>
        <dbReference type="ARBA" id="ARBA00047493"/>
    </source>
</evidence>
<dbReference type="InterPro" id="IPR036565">
    <property type="entry name" value="Mur-like_cat_sf"/>
</dbReference>
<dbReference type="GO" id="GO:0005829">
    <property type="term" value="C:cytosol"/>
    <property type="evidence" value="ECO:0007669"/>
    <property type="project" value="TreeGrafter"/>
</dbReference>
<evidence type="ECO:0000256" key="2">
    <source>
        <dbReference type="ARBA" id="ARBA00008276"/>
    </source>
</evidence>
<sequence length="527" mass="58813">MKQQQGYDEAMDALSSLITKKNRSSQKSNPVDVDHRFDRMFHYLKILDLEEPISQMKIVHVAGTKGKGSTCVFTEAILRNYGLHTGLFTSPHLIDVRERFRLDGEDISREKFLKYFWWCWDRLKAKCSDDMPMPTLFHFLALLAFKIFAAEQVDVAVIEVGLGGRIDATNVVQAPIVCGITPLGYDHTEILGNTLEAIAGQKAGIFKRGVPAFTVSQPHEAMQVLKDKASQLDVHLQVANQLDGNLLNGLRLGLAGEHQYVNAGLAIMLSSTWLQRTGHPEFKSIDQTSSLPEQFIKGLTTASLQGRAQIVPDRACDVNSPSDLVYYMDGAHSPESMEVCANWFSLAIKEDDRQRCSSSHKYDDSRPSNDSRKDSEQVLLFNCMPVRDPQLLFPRLLDTCAGHGVNFKKALFVPNMSIYTKVGSSSSLPPTDSKVDLSWQLTLQRVWENIICGEKGNTESNGHVYDEGKDNDEMSATSCKNSIVFSSLPLAIKYLRDTVKQNKSLRLQVLVTGSLHLVGDVMKLVKK</sequence>
<evidence type="ECO:0000313" key="17">
    <source>
        <dbReference type="EMBL" id="PWA64066.1"/>
    </source>
</evidence>
<evidence type="ECO:0000256" key="7">
    <source>
        <dbReference type="ARBA" id="ARBA00022723"/>
    </source>
</evidence>
<evidence type="ECO:0000256" key="6">
    <source>
        <dbReference type="ARBA" id="ARBA00022598"/>
    </source>
</evidence>
<evidence type="ECO:0000256" key="4">
    <source>
        <dbReference type="ARBA" id="ARBA00018660"/>
    </source>
</evidence>
<comment type="similarity">
    <text evidence="2 14">Belongs to the folylpolyglutamate synthase family.</text>
</comment>
<comment type="pathway">
    <text evidence="1 14">Cofactor biosynthesis; tetrahydrofolylpolyglutamate biosynthesis.</text>
</comment>
<keyword evidence="7 16" id="KW-0479">Metal-binding</keyword>
<dbReference type="GO" id="GO:0004326">
    <property type="term" value="F:tetrahydrofolylpolyglutamate synthase activity"/>
    <property type="evidence" value="ECO:0007669"/>
    <property type="project" value="UniProtKB-EC"/>
</dbReference>
<dbReference type="SUPFAM" id="SSF53623">
    <property type="entry name" value="MurD-like peptide ligases, catalytic domain"/>
    <property type="match status" value="1"/>
</dbReference>
<dbReference type="UniPathway" id="UPA00850"/>
<dbReference type="EMBL" id="PKPP01004502">
    <property type="protein sequence ID" value="PWA64066.1"/>
    <property type="molecule type" value="Genomic_DNA"/>
</dbReference>
<keyword evidence="5 14" id="KW-0554">One-carbon metabolism</keyword>
<keyword evidence="10 16" id="KW-0460">Magnesium</keyword>
<dbReference type="Gene3D" id="3.90.190.20">
    <property type="entry name" value="Mur ligase, C-terminal domain"/>
    <property type="match status" value="1"/>
</dbReference>
<evidence type="ECO:0000256" key="3">
    <source>
        <dbReference type="ARBA" id="ARBA00013025"/>
    </source>
</evidence>
<reference evidence="17 18" key="1">
    <citation type="journal article" date="2018" name="Mol. Plant">
        <title>The genome of Artemisia annua provides insight into the evolution of Asteraceae family and artemisinin biosynthesis.</title>
        <authorList>
            <person name="Shen Q."/>
            <person name="Zhang L."/>
            <person name="Liao Z."/>
            <person name="Wang S."/>
            <person name="Yan T."/>
            <person name="Shi P."/>
            <person name="Liu M."/>
            <person name="Fu X."/>
            <person name="Pan Q."/>
            <person name="Wang Y."/>
            <person name="Lv Z."/>
            <person name="Lu X."/>
            <person name="Zhang F."/>
            <person name="Jiang W."/>
            <person name="Ma Y."/>
            <person name="Chen M."/>
            <person name="Hao X."/>
            <person name="Li L."/>
            <person name="Tang Y."/>
            <person name="Lv G."/>
            <person name="Zhou Y."/>
            <person name="Sun X."/>
            <person name="Brodelius P.E."/>
            <person name="Rose J.K.C."/>
            <person name="Tang K."/>
        </authorList>
    </citation>
    <scope>NUCLEOTIDE SEQUENCE [LARGE SCALE GENOMIC DNA]</scope>
    <source>
        <strain evidence="18">cv. Huhao1</strain>
        <tissue evidence="17">Leaf</tissue>
    </source>
</reference>
<evidence type="ECO:0000256" key="11">
    <source>
        <dbReference type="ARBA" id="ARBA00030592"/>
    </source>
</evidence>
<dbReference type="FunFam" id="3.40.1190.10:FF:000008">
    <property type="entry name" value="Folylpolyglutamate synthase"/>
    <property type="match status" value="1"/>
</dbReference>
<evidence type="ECO:0000256" key="9">
    <source>
        <dbReference type="ARBA" id="ARBA00022840"/>
    </source>
</evidence>
<evidence type="ECO:0000256" key="16">
    <source>
        <dbReference type="PIRSR" id="PIRSR038895-2"/>
    </source>
</evidence>
<evidence type="ECO:0000256" key="8">
    <source>
        <dbReference type="ARBA" id="ARBA00022741"/>
    </source>
</evidence>
<dbReference type="PIRSF" id="PIRSF038895">
    <property type="entry name" value="FPGS"/>
    <property type="match status" value="1"/>
</dbReference>
<dbReference type="GO" id="GO:0005524">
    <property type="term" value="F:ATP binding"/>
    <property type="evidence" value="ECO:0007669"/>
    <property type="project" value="UniProtKB-KW"/>
</dbReference>
<feature type="binding site" evidence="16">
    <location>
        <position position="159"/>
    </location>
    <ligand>
        <name>Mg(2+)</name>
        <dbReference type="ChEBI" id="CHEBI:18420"/>
        <label>1</label>
    </ligand>
</feature>
<dbReference type="Proteomes" id="UP000245207">
    <property type="component" value="Unassembled WGS sequence"/>
</dbReference>
<dbReference type="GO" id="GO:0006730">
    <property type="term" value="P:one-carbon metabolic process"/>
    <property type="evidence" value="ECO:0007669"/>
    <property type="project" value="UniProtKB-KW"/>
</dbReference>
<keyword evidence="9 15" id="KW-0067">ATP-binding</keyword>
<dbReference type="AlphaFoldDB" id="A0A2U1MS69"/>
<comment type="catalytic activity">
    <reaction evidence="13 14">
        <text>(6S)-5,6,7,8-tetrahydrofolyl-(gamma-L-Glu)(n) + L-glutamate + ATP = (6S)-5,6,7,8-tetrahydrofolyl-(gamma-L-Glu)(n+1) + ADP + phosphate + H(+)</text>
        <dbReference type="Rhea" id="RHEA:10580"/>
        <dbReference type="Rhea" id="RHEA-COMP:14738"/>
        <dbReference type="Rhea" id="RHEA-COMP:14740"/>
        <dbReference type="ChEBI" id="CHEBI:15378"/>
        <dbReference type="ChEBI" id="CHEBI:29985"/>
        <dbReference type="ChEBI" id="CHEBI:30616"/>
        <dbReference type="ChEBI" id="CHEBI:43474"/>
        <dbReference type="ChEBI" id="CHEBI:141005"/>
        <dbReference type="ChEBI" id="CHEBI:456216"/>
        <dbReference type="EC" id="6.3.2.17"/>
    </reaction>
</comment>